<organism evidence="1 2">
    <name type="scientific">Jatropha curcas</name>
    <name type="common">Barbados nut</name>
    <dbReference type="NCBI Taxonomy" id="180498"/>
    <lineage>
        <taxon>Eukaryota</taxon>
        <taxon>Viridiplantae</taxon>
        <taxon>Streptophyta</taxon>
        <taxon>Embryophyta</taxon>
        <taxon>Tracheophyta</taxon>
        <taxon>Spermatophyta</taxon>
        <taxon>Magnoliopsida</taxon>
        <taxon>eudicotyledons</taxon>
        <taxon>Gunneridae</taxon>
        <taxon>Pentapetalae</taxon>
        <taxon>rosids</taxon>
        <taxon>fabids</taxon>
        <taxon>Malpighiales</taxon>
        <taxon>Euphorbiaceae</taxon>
        <taxon>Crotonoideae</taxon>
        <taxon>Jatropheae</taxon>
        <taxon>Jatropha</taxon>
    </lineage>
</organism>
<protein>
    <submittedName>
        <fullName evidence="1">Uncharacterized protein</fullName>
    </submittedName>
</protein>
<evidence type="ECO:0000313" key="2">
    <source>
        <dbReference type="Proteomes" id="UP000027138"/>
    </source>
</evidence>
<sequence>MSQLPEIPTSSYTPEMETLRAIPDIPTFEGEPVPVSRNLLTFGTRPLQLLPLLGTEFLVRYETSRMRGFQTELRDAAPCVAQLSAHRQTTNSTKLLTWRIKSKKFKKKKITYLSLKAAHPAGLIANREFGARQRKKLQWSRPRSQRILADRHRLSLEG</sequence>
<proteinExistence type="predicted"/>
<gene>
    <name evidence="1" type="ORF">JCGZ_08602</name>
</gene>
<keyword evidence="2" id="KW-1185">Reference proteome</keyword>
<evidence type="ECO:0000313" key="1">
    <source>
        <dbReference type="EMBL" id="KDP36472.1"/>
    </source>
</evidence>
<reference evidence="1 2" key="1">
    <citation type="journal article" date="2014" name="PLoS ONE">
        <title>Global Analysis of Gene Expression Profiles in Physic Nut (Jatropha curcas L.) Seedlings Exposed to Salt Stress.</title>
        <authorList>
            <person name="Zhang L."/>
            <person name="Zhang C."/>
            <person name="Wu P."/>
            <person name="Chen Y."/>
            <person name="Li M."/>
            <person name="Jiang H."/>
            <person name="Wu G."/>
        </authorList>
    </citation>
    <scope>NUCLEOTIDE SEQUENCE [LARGE SCALE GENOMIC DNA]</scope>
    <source>
        <strain evidence="2">cv. GZQX0401</strain>
        <tissue evidence="1">Young leaves</tissue>
    </source>
</reference>
<dbReference type="Proteomes" id="UP000027138">
    <property type="component" value="Unassembled WGS sequence"/>
</dbReference>
<accession>A0A067KK13</accession>
<name>A0A067KK13_JATCU</name>
<dbReference type="EMBL" id="KK914435">
    <property type="protein sequence ID" value="KDP36472.1"/>
    <property type="molecule type" value="Genomic_DNA"/>
</dbReference>
<dbReference type="AlphaFoldDB" id="A0A067KK13"/>